<comment type="caution">
    <text evidence="3">The sequence shown here is derived from an EMBL/GenBank/DDBJ whole genome shotgun (WGS) entry which is preliminary data.</text>
</comment>
<keyword evidence="1" id="KW-0436">Ligase</keyword>
<feature type="domain" description="AMP-binding enzyme C-terminal" evidence="2">
    <location>
        <begin position="62"/>
        <end position="104"/>
    </location>
</feature>
<dbReference type="PANTHER" id="PTHR43272">
    <property type="entry name" value="LONG-CHAIN-FATTY-ACID--COA LIGASE"/>
    <property type="match status" value="1"/>
</dbReference>
<organism evidence="3 4">
    <name type="scientific">Adineta steineri</name>
    <dbReference type="NCBI Taxonomy" id="433720"/>
    <lineage>
        <taxon>Eukaryota</taxon>
        <taxon>Metazoa</taxon>
        <taxon>Spiralia</taxon>
        <taxon>Gnathifera</taxon>
        <taxon>Rotifera</taxon>
        <taxon>Eurotatoria</taxon>
        <taxon>Bdelloidea</taxon>
        <taxon>Adinetida</taxon>
        <taxon>Adinetidae</taxon>
        <taxon>Adineta</taxon>
    </lineage>
</organism>
<dbReference type="GO" id="GO:0004467">
    <property type="term" value="F:long-chain fatty acid-CoA ligase activity"/>
    <property type="evidence" value="ECO:0007669"/>
    <property type="project" value="TreeGrafter"/>
</dbReference>
<dbReference type="Proteomes" id="UP000663845">
    <property type="component" value="Unassembled WGS sequence"/>
</dbReference>
<dbReference type="Gene3D" id="3.40.50.12780">
    <property type="entry name" value="N-terminal domain of ligase-like"/>
    <property type="match status" value="1"/>
</dbReference>
<evidence type="ECO:0000313" key="4">
    <source>
        <dbReference type="Proteomes" id="UP000663845"/>
    </source>
</evidence>
<dbReference type="GO" id="GO:0005783">
    <property type="term" value="C:endoplasmic reticulum"/>
    <property type="evidence" value="ECO:0007669"/>
    <property type="project" value="TreeGrafter"/>
</dbReference>
<dbReference type="Pfam" id="PF13193">
    <property type="entry name" value="AMP-binding_C"/>
    <property type="match status" value="1"/>
</dbReference>
<sequence length="189" mass="21927">RSPAAFKGYLKDEAKTREAIDEQGWLHTGDIGRWTPHKTMRIVDRKKNMYKLSQGEYVAPEKIEDVYARSRFISQIFVYGDSYESCLVAIVVLNDEYVKKWAQTEGNNVETIVAPESNTKLKQTVLEDMNHEGKRRGLMSYEQVKAIEFIKEPFTIENGLLTPTFKARRYAVEKKYKELFGKIYKSVNA</sequence>
<proteinExistence type="predicted"/>
<protein>
    <recommendedName>
        <fullName evidence="2">AMP-binding enzyme C-terminal domain-containing protein</fullName>
    </recommendedName>
</protein>
<feature type="non-terminal residue" evidence="3">
    <location>
        <position position="1"/>
    </location>
</feature>
<dbReference type="AlphaFoldDB" id="A0A815KKB7"/>
<dbReference type="InterPro" id="IPR025110">
    <property type="entry name" value="AMP-bd_C"/>
</dbReference>
<evidence type="ECO:0000256" key="1">
    <source>
        <dbReference type="ARBA" id="ARBA00022598"/>
    </source>
</evidence>
<gene>
    <name evidence="3" type="ORF">JYZ213_LOCUS37380</name>
</gene>
<accession>A0A815KKB7</accession>
<dbReference type="EMBL" id="CAJNOG010000993">
    <property type="protein sequence ID" value="CAF1394135.1"/>
    <property type="molecule type" value="Genomic_DNA"/>
</dbReference>
<dbReference type="PANTHER" id="PTHR43272:SF107">
    <property type="entry name" value="LONG-CHAIN-FATTY-ACID--COA LIGASE 5"/>
    <property type="match status" value="1"/>
</dbReference>
<evidence type="ECO:0000259" key="2">
    <source>
        <dbReference type="Pfam" id="PF13193"/>
    </source>
</evidence>
<dbReference type="SUPFAM" id="SSF56801">
    <property type="entry name" value="Acetyl-CoA synthetase-like"/>
    <property type="match status" value="1"/>
</dbReference>
<evidence type="ECO:0000313" key="3">
    <source>
        <dbReference type="EMBL" id="CAF1394135.1"/>
    </source>
</evidence>
<dbReference type="GO" id="GO:0016020">
    <property type="term" value="C:membrane"/>
    <property type="evidence" value="ECO:0007669"/>
    <property type="project" value="TreeGrafter"/>
</dbReference>
<dbReference type="InterPro" id="IPR042099">
    <property type="entry name" value="ANL_N_sf"/>
</dbReference>
<name>A0A815KKB7_9BILA</name>
<reference evidence="3" key="1">
    <citation type="submission" date="2021-02" db="EMBL/GenBank/DDBJ databases">
        <authorList>
            <person name="Nowell W R."/>
        </authorList>
    </citation>
    <scope>NUCLEOTIDE SEQUENCE</scope>
</reference>